<feature type="domain" description="HTH merR-type" evidence="4">
    <location>
        <begin position="1"/>
        <end position="68"/>
    </location>
</feature>
<organism evidence="5 6">
    <name type="scientific">Vagococcus elongatus</name>
    <dbReference type="NCBI Taxonomy" id="180344"/>
    <lineage>
        <taxon>Bacteria</taxon>
        <taxon>Bacillati</taxon>
        <taxon>Bacillota</taxon>
        <taxon>Bacilli</taxon>
        <taxon>Lactobacillales</taxon>
        <taxon>Enterococcaceae</taxon>
        <taxon>Vagococcus</taxon>
    </lineage>
</organism>
<dbReference type="GO" id="GO:0003700">
    <property type="term" value="F:DNA-binding transcription factor activity"/>
    <property type="evidence" value="ECO:0007669"/>
    <property type="project" value="InterPro"/>
</dbReference>
<dbReference type="InterPro" id="IPR047057">
    <property type="entry name" value="MerR_fam"/>
</dbReference>
<evidence type="ECO:0000256" key="3">
    <source>
        <dbReference type="ARBA" id="ARBA00023163"/>
    </source>
</evidence>
<reference evidence="5 6" key="1">
    <citation type="submission" date="2017-05" db="EMBL/GenBank/DDBJ databases">
        <title>Vagococcus spp. assemblies.</title>
        <authorList>
            <person name="Gulvik C.A."/>
        </authorList>
    </citation>
    <scope>NUCLEOTIDE SEQUENCE [LARGE SCALE GENOMIC DNA]</scope>
    <source>
        <strain evidence="5 6">CCUG 51432</strain>
    </source>
</reference>
<dbReference type="OrthoDB" id="9811174at2"/>
<name>A0A430ATC7_9ENTE</name>
<dbReference type="AlphaFoldDB" id="A0A430ATC7"/>
<dbReference type="PROSITE" id="PS50937">
    <property type="entry name" value="HTH_MERR_2"/>
    <property type="match status" value="1"/>
</dbReference>
<evidence type="ECO:0000259" key="4">
    <source>
        <dbReference type="PROSITE" id="PS50937"/>
    </source>
</evidence>
<gene>
    <name evidence="5" type="ORF">CBF29_08375</name>
</gene>
<dbReference type="Proteomes" id="UP000287605">
    <property type="component" value="Unassembled WGS sequence"/>
</dbReference>
<dbReference type="GO" id="GO:0003677">
    <property type="term" value="F:DNA binding"/>
    <property type="evidence" value="ECO:0007669"/>
    <property type="project" value="UniProtKB-KW"/>
</dbReference>
<dbReference type="Gene3D" id="1.10.1660.10">
    <property type="match status" value="1"/>
</dbReference>
<protein>
    <recommendedName>
        <fullName evidence="4">HTH merR-type domain-containing protein</fullName>
    </recommendedName>
</protein>
<sequence length="283" mass="34047">MLMSEVKEKTKLTRKAIEYYEEKGLIKPKREENNYRVYSQEDVEKLSEIYIYRKLGCSLDQIKELFKRESNSSLAEIIRGREIESQLENVRVEALKQLLNDANIDEVKEQLDFIDRQETIYSKLMRVFPGYLGQLYFMSYKNFLDEKLEEDKVKYYEEYIELLDSMPDLPLTDEEKNLLEQSSKDISKLDMEKTNEEKMKAIENTDEWLKKNEELISQYMSFKTSDLYMNNPIIKIQEKLREYMEKTGYYEVGIPLIRKFSSSYDDYYKKLLKANDKFIDKKK</sequence>
<evidence type="ECO:0000313" key="6">
    <source>
        <dbReference type="Proteomes" id="UP000287605"/>
    </source>
</evidence>
<dbReference type="CDD" id="cd00592">
    <property type="entry name" value="HTH_MerR-like"/>
    <property type="match status" value="1"/>
</dbReference>
<evidence type="ECO:0000256" key="1">
    <source>
        <dbReference type="ARBA" id="ARBA00023015"/>
    </source>
</evidence>
<proteinExistence type="predicted"/>
<dbReference type="Pfam" id="PF13411">
    <property type="entry name" value="MerR_1"/>
    <property type="match status" value="1"/>
</dbReference>
<evidence type="ECO:0000313" key="5">
    <source>
        <dbReference type="EMBL" id="RSU11312.1"/>
    </source>
</evidence>
<comment type="caution">
    <text evidence="5">The sequence shown here is derived from an EMBL/GenBank/DDBJ whole genome shotgun (WGS) entry which is preliminary data.</text>
</comment>
<dbReference type="PANTHER" id="PTHR30204:SF94">
    <property type="entry name" value="HEAVY METAL-DEPENDENT TRANSCRIPTIONAL REGULATOR HI_0293-RELATED"/>
    <property type="match status" value="1"/>
</dbReference>
<keyword evidence="2" id="KW-0238">DNA-binding</keyword>
<dbReference type="SMART" id="SM00422">
    <property type="entry name" value="HTH_MERR"/>
    <property type="match status" value="1"/>
</dbReference>
<dbReference type="InterPro" id="IPR000551">
    <property type="entry name" value="MerR-type_HTH_dom"/>
</dbReference>
<dbReference type="InterPro" id="IPR009061">
    <property type="entry name" value="DNA-bd_dom_put_sf"/>
</dbReference>
<accession>A0A430ATC7</accession>
<keyword evidence="1" id="KW-0805">Transcription regulation</keyword>
<dbReference type="SUPFAM" id="SSF46955">
    <property type="entry name" value="Putative DNA-binding domain"/>
    <property type="match status" value="1"/>
</dbReference>
<dbReference type="PANTHER" id="PTHR30204">
    <property type="entry name" value="REDOX-CYCLING DRUG-SENSING TRANSCRIPTIONAL ACTIVATOR SOXR"/>
    <property type="match status" value="1"/>
</dbReference>
<dbReference type="EMBL" id="NGKA01000011">
    <property type="protein sequence ID" value="RSU11312.1"/>
    <property type="molecule type" value="Genomic_DNA"/>
</dbReference>
<evidence type="ECO:0000256" key="2">
    <source>
        <dbReference type="ARBA" id="ARBA00023125"/>
    </source>
</evidence>
<keyword evidence="3" id="KW-0804">Transcription</keyword>
<keyword evidence="6" id="KW-1185">Reference proteome</keyword>